<evidence type="ECO:0000313" key="6">
    <source>
        <dbReference type="Proteomes" id="UP001320898"/>
    </source>
</evidence>
<dbReference type="Pfam" id="PF01593">
    <property type="entry name" value="Amino_oxidase"/>
    <property type="match status" value="1"/>
</dbReference>
<sequence>MEFDAVFIGAGHNALAAAIHLATRGWSVGIFEKGDRAGGAIRTDEATLPGFRHDLYATNLGLFAGSAFHGHYGEQLAKHGLAYAPAEHCFASPTPSGTWFGVSKDLEQTVARAERLSKTDAARWRAMFAEFGGDAPHLFSLLGSPMTASSLLKTGWKAWRGKGLGWMLDTAKMLSSSPREFLEANFESEEIRAAMAAWGMHLDFGPDVAGGALFPYLESMADQSFGMVIGQGGADTMIKAMVSLLESLGGTVRTDAEVTEIKKTSGRADAIVLADGEVIRARKAIVAGVMPRALVGTLLDGGTGNAAFDASARKFRHGPGTMMVHLAMSDLPDWSASEELRRFLYIHLAPDLDMMGRAYSAALAGDLPAEPLLVVGQQTAIDPSRAPEGKHTLWVQVRALPAEIRGDAGGTITDRDWSAVAEPYADRVIDIIERYAPCTKGKILGRHVETPADLERRNPNLVGGDSGGGSHHLSQNFVFRPVPGWAKYRTPVDNLYMVGAATWPGGGAGAGSGFMLAKMLGGG</sequence>
<feature type="domain" description="Amine oxidase" evidence="4">
    <location>
        <begin position="15"/>
        <end position="288"/>
    </location>
</feature>
<organism evidence="5 6">
    <name type="scientific">Microbaculum marinisediminis</name>
    <dbReference type="NCBI Taxonomy" id="2931392"/>
    <lineage>
        <taxon>Bacteria</taxon>
        <taxon>Pseudomonadati</taxon>
        <taxon>Pseudomonadota</taxon>
        <taxon>Alphaproteobacteria</taxon>
        <taxon>Hyphomicrobiales</taxon>
        <taxon>Tepidamorphaceae</taxon>
        <taxon>Microbaculum</taxon>
    </lineage>
</organism>
<dbReference type="RefSeq" id="WP_261616333.1">
    <property type="nucleotide sequence ID" value="NZ_JALIDZ010000005.1"/>
</dbReference>
<dbReference type="EMBL" id="JALIDZ010000005">
    <property type="protein sequence ID" value="MCT8972758.1"/>
    <property type="molecule type" value="Genomic_DNA"/>
</dbReference>
<name>A0AAW5R1L5_9HYPH</name>
<protein>
    <recommendedName>
        <fullName evidence="3">Pyridine nucleotide-disulfide oxidoreductase domain-containing protein 2</fullName>
    </recommendedName>
</protein>
<dbReference type="SUPFAM" id="SSF51905">
    <property type="entry name" value="FAD/NAD(P)-binding domain"/>
    <property type="match status" value="1"/>
</dbReference>
<dbReference type="Proteomes" id="UP001320898">
    <property type="component" value="Unassembled WGS sequence"/>
</dbReference>
<keyword evidence="6" id="KW-1185">Reference proteome</keyword>
<comment type="subunit">
    <text evidence="2">Interacts with COX5B; this interaction may contribute to localize PYROXD2 to the inner face of the inner mitochondrial membrane.</text>
</comment>
<evidence type="ECO:0000256" key="3">
    <source>
        <dbReference type="ARBA" id="ARBA00040298"/>
    </source>
</evidence>
<evidence type="ECO:0000256" key="1">
    <source>
        <dbReference type="ARBA" id="ARBA00037217"/>
    </source>
</evidence>
<reference evidence="5 6" key="1">
    <citation type="submission" date="2022-04" db="EMBL/GenBank/DDBJ databases">
        <authorList>
            <person name="Ye Y.-Q."/>
            <person name="Du Z.-J."/>
        </authorList>
    </citation>
    <scope>NUCLEOTIDE SEQUENCE [LARGE SCALE GENOMIC DNA]</scope>
    <source>
        <strain evidence="5 6">A6E488</strain>
    </source>
</reference>
<comment type="caution">
    <text evidence="5">The sequence shown here is derived from an EMBL/GenBank/DDBJ whole genome shotgun (WGS) entry which is preliminary data.</text>
</comment>
<dbReference type="PANTHER" id="PTHR10668">
    <property type="entry name" value="PHYTOENE DEHYDROGENASE"/>
    <property type="match status" value="1"/>
</dbReference>
<evidence type="ECO:0000256" key="2">
    <source>
        <dbReference type="ARBA" id="ARBA00038825"/>
    </source>
</evidence>
<dbReference type="AlphaFoldDB" id="A0AAW5R1L5"/>
<accession>A0AAW5R1L5</accession>
<dbReference type="InterPro" id="IPR036188">
    <property type="entry name" value="FAD/NAD-bd_sf"/>
</dbReference>
<dbReference type="InterPro" id="IPR002937">
    <property type="entry name" value="Amino_oxidase"/>
</dbReference>
<evidence type="ECO:0000259" key="4">
    <source>
        <dbReference type="Pfam" id="PF01593"/>
    </source>
</evidence>
<dbReference type="Gene3D" id="3.50.50.60">
    <property type="entry name" value="FAD/NAD(P)-binding domain"/>
    <property type="match status" value="2"/>
</dbReference>
<proteinExistence type="predicted"/>
<gene>
    <name evidence="5" type="ORF">MUB46_12905</name>
</gene>
<dbReference type="PANTHER" id="PTHR10668:SF105">
    <property type="entry name" value="DEHYDROGENASE-RELATED"/>
    <property type="match status" value="1"/>
</dbReference>
<dbReference type="GO" id="GO:0016491">
    <property type="term" value="F:oxidoreductase activity"/>
    <property type="evidence" value="ECO:0007669"/>
    <property type="project" value="InterPro"/>
</dbReference>
<comment type="function">
    <text evidence="1">Probable oxidoreductase that may play a role as regulator of mitochondrial function.</text>
</comment>
<evidence type="ECO:0000313" key="5">
    <source>
        <dbReference type="EMBL" id="MCT8972758.1"/>
    </source>
</evidence>